<reference evidence="1" key="1">
    <citation type="submission" date="2022-02" db="EMBL/GenBank/DDBJ databases">
        <authorList>
            <person name="Leng L."/>
        </authorList>
    </citation>
    <scope>NUCLEOTIDE SEQUENCE</scope>
    <source>
        <strain evidence="1">JI</strain>
    </source>
</reference>
<dbReference type="AlphaFoldDB" id="A0A9X4H3Q4"/>
<evidence type="ECO:0000313" key="1">
    <source>
        <dbReference type="EMBL" id="MDF9406758.1"/>
    </source>
</evidence>
<name>A0A9X4H3Q4_9FIRM</name>
<accession>A0A9X4H3Q4</accession>
<dbReference type="EMBL" id="JAKOAV010000001">
    <property type="protein sequence ID" value="MDF9406758.1"/>
    <property type="molecule type" value="Genomic_DNA"/>
</dbReference>
<sequence>MDNNTIFVNSEFEEVDTRTIDERNRLTIGELMKGYKRVRIYKNNRGEVFLQPIVEIPASELWLFQDREALEGVLKGIKDASEGKISRLDLNEL</sequence>
<evidence type="ECO:0000313" key="2">
    <source>
        <dbReference type="Proteomes" id="UP001154312"/>
    </source>
</evidence>
<dbReference type="Proteomes" id="UP001154312">
    <property type="component" value="Unassembled WGS sequence"/>
</dbReference>
<proteinExistence type="predicted"/>
<keyword evidence="2" id="KW-1185">Reference proteome</keyword>
<organism evidence="1 2">
    <name type="scientific">Pelotomaculum isophthalicicum JI</name>
    <dbReference type="NCBI Taxonomy" id="947010"/>
    <lineage>
        <taxon>Bacteria</taxon>
        <taxon>Bacillati</taxon>
        <taxon>Bacillota</taxon>
        <taxon>Clostridia</taxon>
        <taxon>Eubacteriales</taxon>
        <taxon>Desulfotomaculaceae</taxon>
        <taxon>Pelotomaculum</taxon>
    </lineage>
</organism>
<protein>
    <submittedName>
        <fullName evidence="1">Uncharacterized protein</fullName>
    </submittedName>
</protein>
<dbReference type="RefSeq" id="WP_277441902.1">
    <property type="nucleotide sequence ID" value="NZ_JAKOAV010000001.1"/>
</dbReference>
<comment type="caution">
    <text evidence="1">The sequence shown here is derived from an EMBL/GenBank/DDBJ whole genome shotgun (WGS) entry which is preliminary data.</text>
</comment>
<gene>
    <name evidence="1" type="ORF">L7E55_00025</name>
</gene>